<keyword evidence="4" id="KW-1185">Reference proteome</keyword>
<dbReference type="AlphaFoldDB" id="A0A2I2GDS6"/>
<dbReference type="OrthoDB" id="10042665at2759"/>
<evidence type="ECO:0000259" key="2">
    <source>
        <dbReference type="Pfam" id="PF23232"/>
    </source>
</evidence>
<dbReference type="InterPro" id="IPR056599">
    <property type="entry name" value="AAA_lid_fung"/>
</dbReference>
<dbReference type="SUPFAM" id="SSF52540">
    <property type="entry name" value="P-loop containing nucleoside triphosphate hydrolases"/>
    <property type="match status" value="1"/>
</dbReference>
<feature type="domain" description="AAA+ ATPase lid" evidence="2">
    <location>
        <begin position="129"/>
        <end position="193"/>
    </location>
</feature>
<dbReference type="PANTHER" id="PTHR46411">
    <property type="entry name" value="FAMILY ATPASE, PUTATIVE-RELATED"/>
    <property type="match status" value="1"/>
</dbReference>
<feature type="region of interest" description="Disordered" evidence="1">
    <location>
        <begin position="32"/>
        <end position="94"/>
    </location>
</feature>
<gene>
    <name evidence="3" type="ORF">P170DRAFT_464040</name>
</gene>
<sequence>MSSLFQIPYLRVPCSILTSQFPDSRHITISEDRTAESDFSNKQLAVLKPASQPRARKEEEAQETPSDPRPDGAILSSEPTRLNSNVLPNGNHSDQEKFKMQMILTSNRVGTFDEAFKSRIQLSLHYPNLTSPQRRKIWVNLVKRLKRLNQPNTDFDDIECYIPELAEKVMNGRQIRNALTTARQLAEFKKRDMIHSDLKHVIEVAFPPAVGPSSKESIVNNTSVAGSIMLFLSLSLPSEPLAS</sequence>
<comment type="caution">
    <text evidence="3">The sequence shown here is derived from an EMBL/GenBank/DDBJ whole genome shotgun (WGS) entry which is preliminary data.</text>
</comment>
<dbReference type="Pfam" id="PF23232">
    <property type="entry name" value="AAA_lid_13"/>
    <property type="match status" value="1"/>
</dbReference>
<accession>A0A2I2GDS6</accession>
<feature type="compositionally biased region" description="Polar residues" evidence="1">
    <location>
        <begin position="77"/>
        <end position="92"/>
    </location>
</feature>
<name>A0A2I2GDS6_9EURO</name>
<dbReference type="VEuPathDB" id="FungiDB:P170DRAFT_464040"/>
<evidence type="ECO:0000313" key="3">
    <source>
        <dbReference type="EMBL" id="PLB51023.1"/>
    </source>
</evidence>
<dbReference type="GeneID" id="36559914"/>
<dbReference type="RefSeq" id="XP_024706325.1">
    <property type="nucleotide sequence ID" value="XM_024852216.1"/>
</dbReference>
<dbReference type="STRING" id="1392250.A0A2I2GDS6"/>
<protein>
    <recommendedName>
        <fullName evidence="2">AAA+ ATPase lid domain-containing protein</fullName>
    </recommendedName>
</protein>
<evidence type="ECO:0000313" key="4">
    <source>
        <dbReference type="Proteomes" id="UP000234275"/>
    </source>
</evidence>
<reference evidence="3 4" key="1">
    <citation type="submission" date="2016-12" db="EMBL/GenBank/DDBJ databases">
        <title>The genomes of Aspergillus section Nigri reveals drivers in fungal speciation.</title>
        <authorList>
            <consortium name="DOE Joint Genome Institute"/>
            <person name="Vesth T.C."/>
            <person name="Nybo J."/>
            <person name="Theobald S."/>
            <person name="Brandl J."/>
            <person name="Frisvad J.C."/>
            <person name="Nielsen K.F."/>
            <person name="Lyhne E.K."/>
            <person name="Kogle M.E."/>
            <person name="Kuo A."/>
            <person name="Riley R."/>
            <person name="Clum A."/>
            <person name="Nolan M."/>
            <person name="Lipzen A."/>
            <person name="Salamov A."/>
            <person name="Henrissat B."/>
            <person name="Wiebenga A."/>
            <person name="De Vries R.P."/>
            <person name="Grigoriev I.V."/>
            <person name="Mortensen U.H."/>
            <person name="Andersen M.R."/>
            <person name="Baker S.E."/>
        </authorList>
    </citation>
    <scope>NUCLEOTIDE SEQUENCE [LARGE SCALE GENOMIC DNA]</scope>
    <source>
        <strain evidence="3 4">IBT 23096</strain>
    </source>
</reference>
<dbReference type="InterPro" id="IPR027417">
    <property type="entry name" value="P-loop_NTPase"/>
</dbReference>
<evidence type="ECO:0000256" key="1">
    <source>
        <dbReference type="SAM" id="MobiDB-lite"/>
    </source>
</evidence>
<dbReference type="PANTHER" id="PTHR46411:SF2">
    <property type="entry name" value="AAA+ ATPASE DOMAIN-CONTAINING PROTEIN"/>
    <property type="match status" value="1"/>
</dbReference>
<dbReference type="Proteomes" id="UP000234275">
    <property type="component" value="Unassembled WGS sequence"/>
</dbReference>
<dbReference type="EMBL" id="MSFO01000003">
    <property type="protein sequence ID" value="PLB51023.1"/>
    <property type="molecule type" value="Genomic_DNA"/>
</dbReference>
<organism evidence="3 4">
    <name type="scientific">Aspergillus steynii IBT 23096</name>
    <dbReference type="NCBI Taxonomy" id="1392250"/>
    <lineage>
        <taxon>Eukaryota</taxon>
        <taxon>Fungi</taxon>
        <taxon>Dikarya</taxon>
        <taxon>Ascomycota</taxon>
        <taxon>Pezizomycotina</taxon>
        <taxon>Eurotiomycetes</taxon>
        <taxon>Eurotiomycetidae</taxon>
        <taxon>Eurotiales</taxon>
        <taxon>Aspergillaceae</taxon>
        <taxon>Aspergillus</taxon>
        <taxon>Aspergillus subgen. Circumdati</taxon>
    </lineage>
</organism>
<proteinExistence type="predicted"/>